<dbReference type="OrthoDB" id="6255506at2759"/>
<dbReference type="PANTHER" id="PTHR28063">
    <property type="entry name" value="RNA POLYMERASE II NUCLEAR LOCALIZATION PROTEIN IWR1"/>
    <property type="match status" value="1"/>
</dbReference>
<dbReference type="GO" id="GO:0006606">
    <property type="term" value="P:protein import into nucleus"/>
    <property type="evidence" value="ECO:0007669"/>
    <property type="project" value="InterPro"/>
</dbReference>
<accession>A0A1E4TZK9</accession>
<feature type="region of interest" description="Disordered" evidence="2">
    <location>
        <begin position="119"/>
        <end position="138"/>
    </location>
</feature>
<evidence type="ECO:0000256" key="1">
    <source>
        <dbReference type="ARBA" id="ARBA00010218"/>
    </source>
</evidence>
<evidence type="ECO:0000313" key="5">
    <source>
        <dbReference type="Proteomes" id="UP000094236"/>
    </source>
</evidence>
<evidence type="ECO:0000259" key="3">
    <source>
        <dbReference type="Pfam" id="PF08574"/>
    </source>
</evidence>
<feature type="compositionally biased region" description="Polar residues" evidence="2">
    <location>
        <begin position="123"/>
        <end position="133"/>
    </location>
</feature>
<dbReference type="Proteomes" id="UP000094236">
    <property type="component" value="Unassembled WGS sequence"/>
</dbReference>
<evidence type="ECO:0000313" key="4">
    <source>
        <dbReference type="EMBL" id="ODV97176.1"/>
    </source>
</evidence>
<organism evidence="4 5">
    <name type="scientific">Pachysolen tannophilus NRRL Y-2460</name>
    <dbReference type="NCBI Taxonomy" id="669874"/>
    <lineage>
        <taxon>Eukaryota</taxon>
        <taxon>Fungi</taxon>
        <taxon>Dikarya</taxon>
        <taxon>Ascomycota</taxon>
        <taxon>Saccharomycotina</taxon>
        <taxon>Pichiomycetes</taxon>
        <taxon>Pachysolenaceae</taxon>
        <taxon>Pachysolen</taxon>
    </lineage>
</organism>
<protein>
    <recommendedName>
        <fullName evidence="3">Transcription factor Iwr1 domain-containing protein</fullName>
    </recommendedName>
</protein>
<dbReference type="AlphaFoldDB" id="A0A1E4TZK9"/>
<comment type="similarity">
    <text evidence="1">Belongs to the IWR1/SLC7A6OS family.</text>
</comment>
<dbReference type="InterPro" id="IPR040150">
    <property type="entry name" value="Iwr1"/>
</dbReference>
<proteinExistence type="inferred from homology"/>
<feature type="domain" description="Transcription factor Iwr1" evidence="3">
    <location>
        <begin position="158"/>
        <end position="229"/>
    </location>
</feature>
<feature type="compositionally biased region" description="Acidic residues" evidence="2">
    <location>
        <begin position="200"/>
        <end position="217"/>
    </location>
</feature>
<sequence>MEEELVRVLRVKRKRDQDPLQALVLKNPNFSTKRLKKDYYFKFARTDSEELEAATLSKDKILQVDSRTGQLSLLSTNNVNNGGEKFNNNNDNNDDDEMDQNQLSDEILMMVKEQEEIAKKKNSSNLVKNAQKQQLKRPVRIKHKPSEPVKMKNYSDTEYVYDVYYRGKDNDSEKYENSKIGYIRYDEELFNFLSNNDDNAGNDEEINFNDDDDDSNAEDYYQNDYPEDEDDDRNSDIVDPDAEYAEEFNGLVASDDEDDSYEISHNKKRFTRKEYLNYKEGGEEDEEEEELNNEILNDSLVQEGFDNLYNEYYGRNDSDDGVYYEGPTSFLDNGNLSEEEQEFKRNTFFKSDEDDDLAIHRDRIFGELERMITDEN</sequence>
<feature type="region of interest" description="Disordered" evidence="2">
    <location>
        <begin position="195"/>
        <end position="237"/>
    </location>
</feature>
<feature type="compositionally biased region" description="Low complexity" evidence="2">
    <location>
        <begin position="77"/>
        <end position="91"/>
    </location>
</feature>
<feature type="region of interest" description="Disordered" evidence="2">
    <location>
        <begin position="73"/>
        <end position="99"/>
    </location>
</feature>
<evidence type="ECO:0000256" key="2">
    <source>
        <dbReference type="SAM" id="MobiDB-lite"/>
    </source>
</evidence>
<dbReference type="EMBL" id="KV454012">
    <property type="protein sequence ID" value="ODV97176.1"/>
    <property type="molecule type" value="Genomic_DNA"/>
</dbReference>
<keyword evidence="5" id="KW-1185">Reference proteome</keyword>
<gene>
    <name evidence="4" type="ORF">PACTADRAFT_48924</name>
</gene>
<dbReference type="STRING" id="669874.A0A1E4TZK9"/>
<dbReference type="Pfam" id="PF08574">
    <property type="entry name" value="Iwr1"/>
    <property type="match status" value="1"/>
</dbReference>
<dbReference type="GO" id="GO:0005737">
    <property type="term" value="C:cytoplasm"/>
    <property type="evidence" value="ECO:0007669"/>
    <property type="project" value="TreeGrafter"/>
</dbReference>
<name>A0A1E4TZK9_PACTA</name>
<dbReference type="PANTHER" id="PTHR28063:SF1">
    <property type="entry name" value="RNA POLYMERASE II NUCLEAR LOCALIZATION PROTEIN IWR1"/>
    <property type="match status" value="1"/>
</dbReference>
<dbReference type="InterPro" id="IPR013883">
    <property type="entry name" value="TF_Iwr1_dom"/>
</dbReference>
<feature type="compositionally biased region" description="Acidic residues" evidence="2">
    <location>
        <begin position="225"/>
        <end position="237"/>
    </location>
</feature>
<reference evidence="5" key="1">
    <citation type="submission" date="2016-05" db="EMBL/GenBank/DDBJ databases">
        <title>Comparative genomics of biotechnologically important yeasts.</title>
        <authorList>
            <consortium name="DOE Joint Genome Institute"/>
            <person name="Riley R."/>
            <person name="Haridas S."/>
            <person name="Wolfe K.H."/>
            <person name="Lopes M.R."/>
            <person name="Hittinger C.T."/>
            <person name="Goker M."/>
            <person name="Salamov A."/>
            <person name="Wisecaver J."/>
            <person name="Long T.M."/>
            <person name="Aerts A.L."/>
            <person name="Barry K."/>
            <person name="Choi C."/>
            <person name="Clum A."/>
            <person name="Coughlan A.Y."/>
            <person name="Deshpande S."/>
            <person name="Douglass A.P."/>
            <person name="Hanson S.J."/>
            <person name="Klenk H.-P."/>
            <person name="Labutti K."/>
            <person name="Lapidus A."/>
            <person name="Lindquist E."/>
            <person name="Lipzen A."/>
            <person name="Meier-Kolthoff J.P."/>
            <person name="Ohm R.A."/>
            <person name="Otillar R.P."/>
            <person name="Pangilinan J."/>
            <person name="Peng Y."/>
            <person name="Rokas A."/>
            <person name="Rosa C.A."/>
            <person name="Scheuner C."/>
            <person name="Sibirny A.A."/>
            <person name="Slot J.C."/>
            <person name="Stielow J.B."/>
            <person name="Sun H."/>
            <person name="Kurtzman C.P."/>
            <person name="Blackwell M."/>
            <person name="Grigoriev I.V."/>
            <person name="Jeffries T.W."/>
        </authorList>
    </citation>
    <scope>NUCLEOTIDE SEQUENCE [LARGE SCALE GENOMIC DNA]</scope>
    <source>
        <strain evidence="5">NRRL Y-2460</strain>
    </source>
</reference>